<feature type="transmembrane region" description="Helical" evidence="7">
    <location>
        <begin position="323"/>
        <end position="342"/>
    </location>
</feature>
<dbReference type="NCBIfam" id="TIGR00797">
    <property type="entry name" value="matE"/>
    <property type="match status" value="1"/>
</dbReference>
<evidence type="ECO:0000313" key="8">
    <source>
        <dbReference type="EMBL" id="MBC8562802.1"/>
    </source>
</evidence>
<dbReference type="Pfam" id="PF01554">
    <property type="entry name" value="MatE"/>
    <property type="match status" value="2"/>
</dbReference>
<accession>A0ABR7N2E8</accession>
<feature type="transmembrane region" description="Helical" evidence="7">
    <location>
        <begin position="137"/>
        <end position="154"/>
    </location>
</feature>
<feature type="transmembrane region" description="Helical" evidence="7">
    <location>
        <begin position="201"/>
        <end position="222"/>
    </location>
</feature>
<feature type="transmembrane region" description="Helical" evidence="7">
    <location>
        <begin position="63"/>
        <end position="83"/>
    </location>
</feature>
<proteinExistence type="predicted"/>
<reference evidence="8 9" key="1">
    <citation type="submission" date="2020-08" db="EMBL/GenBank/DDBJ databases">
        <title>Genome public.</title>
        <authorList>
            <person name="Liu C."/>
            <person name="Sun Q."/>
        </authorList>
    </citation>
    <scope>NUCLEOTIDE SEQUENCE [LARGE SCALE GENOMIC DNA]</scope>
    <source>
        <strain evidence="8 9">NSJ-37</strain>
    </source>
</reference>
<evidence type="ECO:0000256" key="2">
    <source>
        <dbReference type="ARBA" id="ARBA00022448"/>
    </source>
</evidence>
<keyword evidence="4 7" id="KW-0812">Transmembrane</keyword>
<feature type="transmembrane region" description="Helical" evidence="7">
    <location>
        <begin position="422"/>
        <end position="439"/>
    </location>
</feature>
<feature type="transmembrane region" description="Helical" evidence="7">
    <location>
        <begin position="95"/>
        <end position="117"/>
    </location>
</feature>
<dbReference type="Proteomes" id="UP000606193">
    <property type="component" value="Unassembled WGS sequence"/>
</dbReference>
<dbReference type="InterPro" id="IPR002528">
    <property type="entry name" value="MATE_fam"/>
</dbReference>
<dbReference type="InterPro" id="IPR051327">
    <property type="entry name" value="MATE_MepA_subfamily"/>
</dbReference>
<organism evidence="8 9">
    <name type="scientific">Jutongia huaianensis</name>
    <dbReference type="NCBI Taxonomy" id="2763668"/>
    <lineage>
        <taxon>Bacteria</taxon>
        <taxon>Bacillati</taxon>
        <taxon>Bacillota</taxon>
        <taxon>Clostridia</taxon>
        <taxon>Lachnospirales</taxon>
        <taxon>Lachnospiraceae</taxon>
        <taxon>Jutongia</taxon>
    </lineage>
</organism>
<dbReference type="PIRSF" id="PIRSF006603">
    <property type="entry name" value="DinF"/>
    <property type="match status" value="1"/>
</dbReference>
<gene>
    <name evidence="8" type="ORF">H8704_09215</name>
</gene>
<dbReference type="InterPro" id="IPR048279">
    <property type="entry name" value="MdtK-like"/>
</dbReference>
<comment type="subcellular location">
    <subcellularLocation>
        <location evidence="1">Cell membrane</location>
        <topology evidence="1">Multi-pass membrane protein</topology>
    </subcellularLocation>
</comment>
<keyword evidence="6 7" id="KW-0472">Membrane</keyword>
<keyword evidence="3" id="KW-1003">Cell membrane</keyword>
<protein>
    <submittedName>
        <fullName evidence="8">MATE family efflux transporter</fullName>
    </submittedName>
</protein>
<dbReference type="PANTHER" id="PTHR43823:SF3">
    <property type="entry name" value="MULTIDRUG EXPORT PROTEIN MEPA"/>
    <property type="match status" value="1"/>
</dbReference>
<sequence>MKNTDQTYMKTQPVLRLLLTTALPMVISMLVNSLYNIVDSFFVAKISEDAMTALSLVYPMQNLINAVMIGFGVGINAVISFYLGAQNQEKADRAATQGVILSTIHGILLMVFCLLTIHPFLKLFTSDTTTIQLGLQYSHIVFAFSVMFAWELVFEKVFQAVGRMAVSMVCMMIGCIANIILDPILIFGLGPFPRMEIKGAALATGLGQTISALSYVVIYFCRPLSVRIRRDCVRPDRRICRKLYAIGIPASLNLALPSLLISSLNVILTAYSQTYVFILGVYYKLQTFLYLTANGVIQGMRPLLSYNYGAGEHVRVRNIFKDALIIVFLILLGGMLLCLTIPQQLMGLFSNNPDTIRSGALALRIISAGFITSSLSVTASGALEALGKGLSSLIISLCRYAVLIIPIAFITSRFLGAVGVWHAFWIAEALTAVLAVLIFEHTLKQAE</sequence>
<feature type="transmembrane region" description="Helical" evidence="7">
    <location>
        <begin position="243"/>
        <end position="268"/>
    </location>
</feature>
<evidence type="ECO:0000256" key="1">
    <source>
        <dbReference type="ARBA" id="ARBA00004651"/>
    </source>
</evidence>
<evidence type="ECO:0000256" key="3">
    <source>
        <dbReference type="ARBA" id="ARBA00022475"/>
    </source>
</evidence>
<evidence type="ECO:0000256" key="7">
    <source>
        <dbReference type="SAM" id="Phobius"/>
    </source>
</evidence>
<feature type="transmembrane region" description="Helical" evidence="7">
    <location>
        <begin position="390"/>
        <end position="410"/>
    </location>
</feature>
<keyword evidence="5 7" id="KW-1133">Transmembrane helix</keyword>
<keyword evidence="2" id="KW-0813">Transport</keyword>
<dbReference type="PANTHER" id="PTHR43823">
    <property type="entry name" value="SPORULATION PROTEIN YKVU"/>
    <property type="match status" value="1"/>
</dbReference>
<evidence type="ECO:0000313" key="9">
    <source>
        <dbReference type="Proteomes" id="UP000606193"/>
    </source>
</evidence>
<feature type="transmembrane region" description="Helical" evidence="7">
    <location>
        <begin position="274"/>
        <end position="293"/>
    </location>
</feature>
<comment type="caution">
    <text evidence="8">The sequence shown here is derived from an EMBL/GenBank/DDBJ whole genome shotgun (WGS) entry which is preliminary data.</text>
</comment>
<feature type="transmembrane region" description="Helical" evidence="7">
    <location>
        <begin position="166"/>
        <end position="189"/>
    </location>
</feature>
<evidence type="ECO:0000256" key="5">
    <source>
        <dbReference type="ARBA" id="ARBA00022989"/>
    </source>
</evidence>
<dbReference type="EMBL" id="JACRSX010000012">
    <property type="protein sequence ID" value="MBC8562802.1"/>
    <property type="molecule type" value="Genomic_DNA"/>
</dbReference>
<feature type="transmembrane region" description="Helical" evidence="7">
    <location>
        <begin position="14"/>
        <end position="35"/>
    </location>
</feature>
<feature type="transmembrane region" description="Helical" evidence="7">
    <location>
        <begin position="362"/>
        <end position="383"/>
    </location>
</feature>
<evidence type="ECO:0000256" key="6">
    <source>
        <dbReference type="ARBA" id="ARBA00023136"/>
    </source>
</evidence>
<evidence type="ECO:0000256" key="4">
    <source>
        <dbReference type="ARBA" id="ARBA00022692"/>
    </source>
</evidence>
<keyword evidence="9" id="KW-1185">Reference proteome</keyword>
<name>A0ABR7N2E8_9FIRM</name>